<feature type="domain" description="Aminoacyl-transfer RNA synthetases class-II family profile" evidence="9">
    <location>
        <begin position="1"/>
        <end position="358"/>
    </location>
</feature>
<keyword evidence="4" id="KW-0547">Nucleotide-binding</keyword>
<dbReference type="EMBL" id="JALXSQ010000067">
    <property type="protein sequence ID" value="MCT2043654.1"/>
    <property type="molecule type" value="Genomic_DNA"/>
</dbReference>
<organism evidence="10 11">
    <name type="scientific">Pseudoclavibacter albus</name>
    <dbReference type="NCBI Taxonomy" id="272241"/>
    <lineage>
        <taxon>Bacteria</taxon>
        <taxon>Bacillati</taxon>
        <taxon>Actinomycetota</taxon>
        <taxon>Actinomycetes</taxon>
        <taxon>Micrococcales</taxon>
        <taxon>Microbacteriaceae</taxon>
        <taxon>Pseudoclavibacter</taxon>
    </lineage>
</organism>
<keyword evidence="5" id="KW-0067">ATP-binding</keyword>
<dbReference type="InterPro" id="IPR015807">
    <property type="entry name" value="His-tRNA-ligase"/>
</dbReference>
<comment type="caution">
    <text evidence="10">The sequence shown here is derived from an EMBL/GenBank/DDBJ whole genome shotgun (WGS) entry which is preliminary data.</text>
</comment>
<dbReference type="Pfam" id="PF13393">
    <property type="entry name" value="tRNA-synt_His"/>
    <property type="match status" value="1"/>
</dbReference>
<dbReference type="PIRSF" id="PIRSF001549">
    <property type="entry name" value="His-tRNA_synth"/>
    <property type="match status" value="1"/>
</dbReference>
<keyword evidence="10" id="KW-0436">Ligase</keyword>
<dbReference type="PANTHER" id="PTHR11476:SF7">
    <property type="entry name" value="HISTIDINE--TRNA LIGASE"/>
    <property type="match status" value="1"/>
</dbReference>
<dbReference type="GO" id="GO:0004821">
    <property type="term" value="F:histidine-tRNA ligase activity"/>
    <property type="evidence" value="ECO:0007669"/>
    <property type="project" value="UniProtKB-EC"/>
</dbReference>
<dbReference type="EC" id="6.1.1.21" evidence="3 8"/>
<evidence type="ECO:0000256" key="2">
    <source>
        <dbReference type="ARBA" id="ARBA00011738"/>
    </source>
</evidence>
<evidence type="ECO:0000313" key="11">
    <source>
        <dbReference type="Proteomes" id="UP001525379"/>
    </source>
</evidence>
<dbReference type="Gene3D" id="3.30.930.10">
    <property type="entry name" value="Bira Bifunctional Protein, Domain 2"/>
    <property type="match status" value="1"/>
</dbReference>
<keyword evidence="11" id="KW-1185">Reference proteome</keyword>
<evidence type="ECO:0000256" key="3">
    <source>
        <dbReference type="ARBA" id="ARBA00012815"/>
    </source>
</evidence>
<dbReference type="InterPro" id="IPR006195">
    <property type="entry name" value="aa-tRNA-synth_II"/>
</dbReference>
<name>A0ABT2HZA3_9MICO</name>
<keyword evidence="6" id="KW-0648">Protein biosynthesis</keyword>
<evidence type="ECO:0000259" key="9">
    <source>
        <dbReference type="PROSITE" id="PS50862"/>
    </source>
</evidence>
<dbReference type="RefSeq" id="WP_260104741.1">
    <property type="nucleotide sequence ID" value="NZ_JALXSQ010000067.1"/>
</dbReference>
<accession>A0ABT2HZA3</accession>
<dbReference type="InterPro" id="IPR045864">
    <property type="entry name" value="aa-tRNA-synth_II/BPL/LPL"/>
</dbReference>
<dbReference type="Proteomes" id="UP001525379">
    <property type="component" value="Unassembled WGS sequence"/>
</dbReference>
<comment type="subunit">
    <text evidence="2">Homodimer.</text>
</comment>
<evidence type="ECO:0000256" key="6">
    <source>
        <dbReference type="ARBA" id="ARBA00022917"/>
    </source>
</evidence>
<evidence type="ECO:0000313" key="10">
    <source>
        <dbReference type="EMBL" id="MCT2043654.1"/>
    </source>
</evidence>
<comment type="catalytic activity">
    <reaction evidence="7">
        <text>tRNA(His) + L-histidine + ATP = L-histidyl-tRNA(His) + AMP + diphosphate + H(+)</text>
        <dbReference type="Rhea" id="RHEA:17313"/>
        <dbReference type="Rhea" id="RHEA-COMP:9665"/>
        <dbReference type="Rhea" id="RHEA-COMP:9689"/>
        <dbReference type="ChEBI" id="CHEBI:15378"/>
        <dbReference type="ChEBI" id="CHEBI:30616"/>
        <dbReference type="ChEBI" id="CHEBI:33019"/>
        <dbReference type="ChEBI" id="CHEBI:57595"/>
        <dbReference type="ChEBI" id="CHEBI:78442"/>
        <dbReference type="ChEBI" id="CHEBI:78527"/>
        <dbReference type="ChEBI" id="CHEBI:456215"/>
        <dbReference type="EC" id="6.1.1.21"/>
    </reaction>
</comment>
<dbReference type="NCBIfam" id="TIGR00442">
    <property type="entry name" value="hisS"/>
    <property type="match status" value="1"/>
</dbReference>
<protein>
    <recommendedName>
        <fullName evidence="3 8">Histidine--tRNA ligase</fullName>
        <ecNumber evidence="3 8">6.1.1.21</ecNumber>
    </recommendedName>
</protein>
<evidence type="ECO:0000256" key="4">
    <source>
        <dbReference type="ARBA" id="ARBA00022741"/>
    </source>
</evidence>
<evidence type="ECO:0000256" key="5">
    <source>
        <dbReference type="ARBA" id="ARBA00022840"/>
    </source>
</evidence>
<proteinExistence type="inferred from homology"/>
<reference evidence="10 11" key="1">
    <citation type="submission" date="2022-04" db="EMBL/GenBank/DDBJ databases">
        <title>Human microbiome associated bacterial genomes.</title>
        <authorList>
            <person name="Sandstrom S."/>
            <person name="Salamzade R."/>
            <person name="Kalan L.R."/>
        </authorList>
    </citation>
    <scope>NUCLEOTIDE SEQUENCE [LARGE SCALE GENOMIC DNA]</scope>
    <source>
        <strain evidence="11">p3-SID1799</strain>
    </source>
</reference>
<dbReference type="PANTHER" id="PTHR11476">
    <property type="entry name" value="HISTIDYL-TRNA SYNTHETASE"/>
    <property type="match status" value="1"/>
</dbReference>
<sequence>MATQISSPRGMRDFLPADKRRRERILAMIREVYAEHGFDEIETPVVEEQARLHSGMGGDNEKLSYAIMRRGLDQDALTQAAEHGDPLELSDLGLRFDLTVPLARFIASNRGSLPAVFRSLQIGPVWRAERPQKGRYRQFVQCDVDISGEPGPLAEIELLTAGAAALVRLGLEACTFRLNDRRILTGVLEAAGFPAEFFGAILIEVDKLDKIGADGVISGLRADERLAGHGPAIDQLADALAAWAPAVAAGVALERDAMLALLPGALGEHEGVLEAVDSLLYIANGVQAAGAKLPLVFDPTLVRGMGYYTGTIVEAAHPESGSSVGGGGRYDGMIGRFLGQDVPAAGFSIGFERIVDLVDLDALDGGSGERRHLVLLADKRCDPAQLAALKARFLEPGRRVRIEKRPKNPKTLLTQLAEQGYTHVAHVREEHLEQPETLELVPLSGN</sequence>
<dbReference type="CDD" id="cd00773">
    <property type="entry name" value="HisRS-like_core"/>
    <property type="match status" value="1"/>
</dbReference>
<gene>
    <name evidence="10" type="primary">hisS</name>
    <name evidence="10" type="ORF">M3D15_10015</name>
</gene>
<evidence type="ECO:0000256" key="7">
    <source>
        <dbReference type="ARBA" id="ARBA00047639"/>
    </source>
</evidence>
<comment type="similarity">
    <text evidence="1">Belongs to the class-II aminoacyl-tRNA synthetase family.</text>
</comment>
<evidence type="ECO:0000256" key="1">
    <source>
        <dbReference type="ARBA" id="ARBA00008226"/>
    </source>
</evidence>
<dbReference type="PROSITE" id="PS50862">
    <property type="entry name" value="AA_TRNA_LIGASE_II"/>
    <property type="match status" value="1"/>
</dbReference>
<dbReference type="InterPro" id="IPR004516">
    <property type="entry name" value="HisRS/HisZ"/>
</dbReference>
<dbReference type="SUPFAM" id="SSF55681">
    <property type="entry name" value="Class II aaRS and biotin synthetases"/>
    <property type="match status" value="1"/>
</dbReference>
<evidence type="ECO:0000256" key="8">
    <source>
        <dbReference type="NCBIfam" id="TIGR00442"/>
    </source>
</evidence>
<dbReference type="InterPro" id="IPR041715">
    <property type="entry name" value="HisRS-like_core"/>
</dbReference>